<dbReference type="InterPro" id="IPR006094">
    <property type="entry name" value="Oxid_FAD_bind_N"/>
</dbReference>
<organism evidence="6 7">
    <name type="scientific">Xylaria bambusicola</name>
    <dbReference type="NCBI Taxonomy" id="326684"/>
    <lineage>
        <taxon>Eukaryota</taxon>
        <taxon>Fungi</taxon>
        <taxon>Dikarya</taxon>
        <taxon>Ascomycota</taxon>
        <taxon>Pezizomycotina</taxon>
        <taxon>Sordariomycetes</taxon>
        <taxon>Xylariomycetidae</taxon>
        <taxon>Xylariales</taxon>
        <taxon>Xylariaceae</taxon>
        <taxon>Xylaria</taxon>
    </lineage>
</organism>
<dbReference type="Pfam" id="PF01565">
    <property type="entry name" value="FAD_binding_4"/>
    <property type="match status" value="1"/>
</dbReference>
<dbReference type="AlphaFoldDB" id="A0AAN7UR47"/>
<keyword evidence="4" id="KW-0560">Oxidoreductase</keyword>
<evidence type="ECO:0000256" key="4">
    <source>
        <dbReference type="ARBA" id="ARBA00023002"/>
    </source>
</evidence>
<sequence length="419" mass="45457">MASSNCWLPAACFVRPADANGVAQVLRVVKKTGARFAVRGGGQNFNPGFSSVGGYGIVLDLQDLNSLYLDSDKSLQVGAGNTWGNVFRFLDQSGLSAIGGRQNNVGVSGFLLGGGMPAFPNLHGLGADNVKNFEVVLSDATIVNANAYENADLYLALKGGGSNFGVVTRFDIATYPIMTETTIATFRLDGYREVLWTAVQAQEAMEEDPRIGMFLTVNPGFIAVGLFYADAKIERPQVFESFFKLKSLIQIVVPTATGTIKTLVNAIGPLTPPTRRLTSTVTTKVSYDFYLAVHQFWLDTAKTQPQVESLSYNIQPASPATAQIGKDRGWSFVAEWSDSVNDERASQGLDVLQQGIVRLAREYGQSLDFLSMNAAKFSQNVLGGYGQENVARLINTAAKYDPEGFFQTHQNDGFLLRHL</sequence>
<dbReference type="InterPro" id="IPR016169">
    <property type="entry name" value="FAD-bd_PCMH_sub2"/>
</dbReference>
<evidence type="ECO:0000256" key="3">
    <source>
        <dbReference type="ARBA" id="ARBA00022827"/>
    </source>
</evidence>
<gene>
    <name evidence="6" type="ORF">RRF57_007853</name>
</gene>
<evidence type="ECO:0000256" key="2">
    <source>
        <dbReference type="ARBA" id="ARBA00022630"/>
    </source>
</evidence>
<dbReference type="PANTHER" id="PTHR42973:SF54">
    <property type="entry name" value="FAD-BINDING PCMH-TYPE DOMAIN-CONTAINING PROTEIN"/>
    <property type="match status" value="1"/>
</dbReference>
<dbReference type="EMBL" id="JAWHQM010000023">
    <property type="protein sequence ID" value="KAK5632139.1"/>
    <property type="molecule type" value="Genomic_DNA"/>
</dbReference>
<comment type="caution">
    <text evidence="6">The sequence shown here is derived from an EMBL/GenBank/DDBJ whole genome shotgun (WGS) entry which is preliminary data.</text>
</comment>
<dbReference type="GO" id="GO:0016491">
    <property type="term" value="F:oxidoreductase activity"/>
    <property type="evidence" value="ECO:0007669"/>
    <property type="project" value="UniProtKB-KW"/>
</dbReference>
<keyword evidence="7" id="KW-1185">Reference proteome</keyword>
<dbReference type="InterPro" id="IPR050416">
    <property type="entry name" value="FAD-linked_Oxidoreductase"/>
</dbReference>
<keyword evidence="2" id="KW-0285">Flavoprotein</keyword>
<name>A0AAN7UR47_9PEZI</name>
<dbReference type="PANTHER" id="PTHR42973">
    <property type="entry name" value="BINDING OXIDOREDUCTASE, PUTATIVE (AFU_ORTHOLOGUE AFUA_1G17690)-RELATED"/>
    <property type="match status" value="1"/>
</dbReference>
<dbReference type="InterPro" id="IPR036318">
    <property type="entry name" value="FAD-bd_PCMH-like_sf"/>
</dbReference>
<accession>A0AAN7UR47</accession>
<comment type="similarity">
    <text evidence="1">Belongs to the oxygen-dependent FAD-linked oxidoreductase family.</text>
</comment>
<reference evidence="6 7" key="1">
    <citation type="submission" date="2023-10" db="EMBL/GenBank/DDBJ databases">
        <title>Draft genome sequence of Xylaria bambusicola isolate GMP-LS, the root and basal stem rot pathogen of sugarcane in Indonesia.</title>
        <authorList>
            <person name="Selvaraj P."/>
            <person name="Muralishankar V."/>
            <person name="Muruganantham S."/>
            <person name="Sp S."/>
            <person name="Haryani S."/>
            <person name="Lau K.J.X."/>
            <person name="Naqvi N.I."/>
        </authorList>
    </citation>
    <scope>NUCLEOTIDE SEQUENCE [LARGE SCALE GENOMIC DNA]</scope>
    <source>
        <strain evidence="6">GMP-LS</strain>
    </source>
</reference>
<keyword evidence="3" id="KW-0274">FAD</keyword>
<evidence type="ECO:0000259" key="5">
    <source>
        <dbReference type="PROSITE" id="PS51387"/>
    </source>
</evidence>
<dbReference type="InterPro" id="IPR016166">
    <property type="entry name" value="FAD-bd_PCMH"/>
</dbReference>
<proteinExistence type="inferred from homology"/>
<protein>
    <recommendedName>
        <fullName evidence="5">FAD-binding PCMH-type domain-containing protein</fullName>
    </recommendedName>
</protein>
<evidence type="ECO:0000256" key="1">
    <source>
        <dbReference type="ARBA" id="ARBA00005466"/>
    </source>
</evidence>
<dbReference type="Proteomes" id="UP001305414">
    <property type="component" value="Unassembled WGS sequence"/>
</dbReference>
<dbReference type="SUPFAM" id="SSF56176">
    <property type="entry name" value="FAD-binding/transporter-associated domain-like"/>
    <property type="match status" value="1"/>
</dbReference>
<dbReference type="GO" id="GO:0071949">
    <property type="term" value="F:FAD binding"/>
    <property type="evidence" value="ECO:0007669"/>
    <property type="project" value="InterPro"/>
</dbReference>
<dbReference type="PROSITE" id="PS51387">
    <property type="entry name" value="FAD_PCMH"/>
    <property type="match status" value="1"/>
</dbReference>
<evidence type="ECO:0000313" key="7">
    <source>
        <dbReference type="Proteomes" id="UP001305414"/>
    </source>
</evidence>
<evidence type="ECO:0000313" key="6">
    <source>
        <dbReference type="EMBL" id="KAK5632139.1"/>
    </source>
</evidence>
<dbReference type="Gene3D" id="3.30.465.10">
    <property type="match status" value="1"/>
</dbReference>
<feature type="domain" description="FAD-binding PCMH-type" evidence="5">
    <location>
        <begin position="6"/>
        <end position="177"/>
    </location>
</feature>